<comment type="similarity">
    <text evidence="1">Belongs to the galactose-1-phosphate uridylyltransferase type 1 family.</text>
</comment>
<feature type="binding site" evidence="9">
    <location>
        <position position="40"/>
    </location>
    <ligand>
        <name>Zn(2+)</name>
        <dbReference type="ChEBI" id="CHEBI:29105"/>
    </ligand>
</feature>
<dbReference type="InterPro" id="IPR053177">
    <property type="entry name" value="ADP-glucose_phosphorylase"/>
</dbReference>
<evidence type="ECO:0000256" key="6">
    <source>
        <dbReference type="ARBA" id="ARBA00023277"/>
    </source>
</evidence>
<dbReference type="GO" id="GO:0008270">
    <property type="term" value="F:zinc ion binding"/>
    <property type="evidence" value="ECO:0007669"/>
    <property type="project" value="InterPro"/>
</dbReference>
<dbReference type="GO" id="GO:0006012">
    <property type="term" value="P:galactose metabolic process"/>
    <property type="evidence" value="ECO:0007669"/>
    <property type="project" value="UniProtKB-UniRule"/>
</dbReference>
<feature type="binding site" evidence="9">
    <location>
        <position position="106"/>
    </location>
    <ligand>
        <name>Zn(2+)</name>
        <dbReference type="ChEBI" id="CHEBI:29105"/>
    </ligand>
</feature>
<keyword evidence="13" id="KW-1185">Reference proteome</keyword>
<evidence type="ECO:0000256" key="1">
    <source>
        <dbReference type="ARBA" id="ARBA00010951"/>
    </source>
</evidence>
<dbReference type="InterPro" id="IPR005849">
    <property type="entry name" value="GalP_Utransf_N"/>
</dbReference>
<evidence type="ECO:0000259" key="10">
    <source>
        <dbReference type="Pfam" id="PF01087"/>
    </source>
</evidence>
<comment type="caution">
    <text evidence="12">The sequence shown here is derived from an EMBL/GenBank/DDBJ whole genome shotgun (WGS) entry which is preliminary data.</text>
</comment>
<sequence>MLTNRWVVYAPGRARRPSEMEPAEPVAGELPEKDARCPFCIGNESMIPPILFELPADDSHRWQTRVVPNKYPAFCPDVDVAGKNVGPYRTTTNYGRHEVVIETPFHNRDVPLMAPAEVESVIETYARRTSDLFRIDEAIEAVVVFRNHGRLAGTSLLHPHSQIVATGLVPESVAHHEAVAAEYYRENGRCVLCEMLEYERADGARTVYENDSFLSWVPFAAEVPCEVWIVPKQHCATFSSIVPQERKHLAAALKHALQRLHDVLGDPDYNYVIRSASRQGTIAPHLHWLLQIRPRQTTPAGFEIGSGMQINPALPEEDAERLRGQ</sequence>
<reference evidence="12" key="1">
    <citation type="submission" date="2023-05" db="EMBL/GenBank/DDBJ databases">
        <title>Anaerotaeda fermentans gen. nov., sp. nov., a novel anaerobic planctomycete of the new family within the order Sedimentisphaerales isolated from Taman Peninsula, Russia.</title>
        <authorList>
            <person name="Khomyakova M.A."/>
            <person name="Merkel A.Y."/>
            <person name="Slobodkin A.I."/>
        </authorList>
    </citation>
    <scope>NUCLEOTIDE SEQUENCE</scope>
    <source>
        <strain evidence="12">M17dextr</strain>
    </source>
</reference>
<evidence type="ECO:0000256" key="4">
    <source>
        <dbReference type="ARBA" id="ARBA00022723"/>
    </source>
</evidence>
<name>A0AAW6TWM1_9BACT</name>
<feature type="binding site" evidence="9">
    <location>
        <position position="37"/>
    </location>
    <ligand>
        <name>Zn(2+)</name>
        <dbReference type="ChEBI" id="CHEBI:29105"/>
    </ligand>
</feature>
<dbReference type="NCBIfam" id="TIGR00209">
    <property type="entry name" value="galT_1"/>
    <property type="match status" value="1"/>
</dbReference>
<dbReference type="PIRSF" id="PIRSF000808">
    <property type="entry name" value="GalT"/>
    <property type="match status" value="1"/>
</dbReference>
<dbReference type="PANTHER" id="PTHR42763">
    <property type="entry name" value="ADP-GLUCOSE PHOSPHORYLASE"/>
    <property type="match status" value="1"/>
</dbReference>
<dbReference type="Proteomes" id="UP001431776">
    <property type="component" value="Unassembled WGS sequence"/>
</dbReference>
<dbReference type="PANTHER" id="PTHR42763:SF2">
    <property type="entry name" value="ADP-GLUCOSE PHOSPHORYLASE"/>
    <property type="match status" value="1"/>
</dbReference>
<proteinExistence type="inferred from homology"/>
<feature type="domain" description="Galactose-1-phosphate uridyl transferase N-terminal" evidence="10">
    <location>
        <begin position="2"/>
        <end position="170"/>
    </location>
</feature>
<dbReference type="EC" id="2.7.7.12" evidence="7"/>
<dbReference type="InterPro" id="IPR001937">
    <property type="entry name" value="GalP_UDPtransf1"/>
</dbReference>
<evidence type="ECO:0000259" key="11">
    <source>
        <dbReference type="Pfam" id="PF02744"/>
    </source>
</evidence>
<evidence type="ECO:0000256" key="2">
    <source>
        <dbReference type="ARBA" id="ARBA00022679"/>
    </source>
</evidence>
<dbReference type="RefSeq" id="WP_349244439.1">
    <property type="nucleotide sequence ID" value="NZ_JASCXX010000008.1"/>
</dbReference>
<dbReference type="InterPro" id="IPR005850">
    <property type="entry name" value="GalP_Utransf_C"/>
</dbReference>
<evidence type="ECO:0000313" key="13">
    <source>
        <dbReference type="Proteomes" id="UP001431776"/>
    </source>
</evidence>
<evidence type="ECO:0000256" key="5">
    <source>
        <dbReference type="ARBA" id="ARBA00022833"/>
    </source>
</evidence>
<keyword evidence="4 9" id="KW-0479">Metal-binding</keyword>
<evidence type="ECO:0000256" key="3">
    <source>
        <dbReference type="ARBA" id="ARBA00022695"/>
    </source>
</evidence>
<dbReference type="Gene3D" id="3.30.428.10">
    <property type="entry name" value="HIT-like"/>
    <property type="match status" value="2"/>
</dbReference>
<keyword evidence="5 9" id="KW-0862">Zinc</keyword>
<feature type="binding site" evidence="9">
    <location>
        <position position="158"/>
    </location>
    <ligand>
        <name>Zn(2+)</name>
        <dbReference type="ChEBI" id="CHEBI:29105"/>
    </ligand>
</feature>
<protein>
    <recommendedName>
        <fullName evidence="7">Galactose-1-phosphate uridylyltransferase</fullName>
        <ecNumber evidence="7">2.7.7.12</ecNumber>
    </recommendedName>
</protein>
<keyword evidence="6" id="KW-0119">Carbohydrate metabolism</keyword>
<keyword evidence="2 12" id="KW-0808">Transferase</keyword>
<dbReference type="EMBL" id="JASCXX010000008">
    <property type="protein sequence ID" value="MDI6449030.1"/>
    <property type="molecule type" value="Genomic_DNA"/>
</dbReference>
<dbReference type="AlphaFoldDB" id="A0AAW6TWM1"/>
<evidence type="ECO:0000256" key="8">
    <source>
        <dbReference type="PIRSR" id="PIRSR000808-1"/>
    </source>
</evidence>
<evidence type="ECO:0000256" key="9">
    <source>
        <dbReference type="PIRSR" id="PIRSR000808-3"/>
    </source>
</evidence>
<feature type="active site" description="Tele-UMP-histidine intermediate" evidence="8">
    <location>
        <position position="160"/>
    </location>
</feature>
<organism evidence="12 13">
    <name type="scientific">Anaerobaca lacustris</name>
    <dbReference type="NCBI Taxonomy" id="3044600"/>
    <lineage>
        <taxon>Bacteria</taxon>
        <taxon>Pseudomonadati</taxon>
        <taxon>Planctomycetota</taxon>
        <taxon>Phycisphaerae</taxon>
        <taxon>Sedimentisphaerales</taxon>
        <taxon>Anaerobacaceae</taxon>
        <taxon>Anaerobaca</taxon>
    </lineage>
</organism>
<evidence type="ECO:0000313" key="12">
    <source>
        <dbReference type="EMBL" id="MDI6449030.1"/>
    </source>
</evidence>
<evidence type="ECO:0000256" key="7">
    <source>
        <dbReference type="NCBIfam" id="TIGR00209"/>
    </source>
</evidence>
<comment type="cofactor">
    <cofactor evidence="9">
        <name>Zn(2+)</name>
        <dbReference type="ChEBI" id="CHEBI:29105"/>
    </cofactor>
    <text evidence="9">Binds 1 zinc ion per subunit.</text>
</comment>
<dbReference type="Pfam" id="PF01087">
    <property type="entry name" value="GalP_UDP_transf"/>
    <property type="match status" value="1"/>
</dbReference>
<dbReference type="SUPFAM" id="SSF54197">
    <property type="entry name" value="HIT-like"/>
    <property type="match status" value="2"/>
</dbReference>
<keyword evidence="3 12" id="KW-0548">Nucleotidyltransferase</keyword>
<dbReference type="Pfam" id="PF02744">
    <property type="entry name" value="GalP_UDP_tr_C"/>
    <property type="match status" value="1"/>
</dbReference>
<dbReference type="GO" id="GO:0008108">
    <property type="term" value="F:UDP-glucose:hexose-1-phosphate uridylyltransferase activity"/>
    <property type="evidence" value="ECO:0007669"/>
    <property type="project" value="UniProtKB-UniRule"/>
</dbReference>
<dbReference type="InterPro" id="IPR036265">
    <property type="entry name" value="HIT-like_sf"/>
</dbReference>
<feature type="domain" description="Galactose-1-phosphate uridyl transferase C-terminal" evidence="11">
    <location>
        <begin position="181"/>
        <end position="264"/>
    </location>
</feature>
<gene>
    <name evidence="12" type="primary">galT</name>
    <name evidence="12" type="ORF">QJ522_08245</name>
</gene>
<accession>A0AAW6TWM1</accession>